<keyword evidence="2" id="KW-0812">Transmembrane</keyword>
<keyword evidence="2" id="KW-1133">Transmembrane helix</keyword>
<dbReference type="KEGG" id="ani:ANIA_01719"/>
<name>Q5BCL1_EMENI</name>
<accession>C8VP18</accession>
<organism evidence="4 5">
    <name type="scientific">Emericella nidulans (strain FGSC A4 / ATCC 38163 / CBS 112.46 / NRRL 194 / M139)</name>
    <name type="common">Aspergillus nidulans</name>
    <dbReference type="NCBI Taxonomy" id="227321"/>
    <lineage>
        <taxon>Eukaryota</taxon>
        <taxon>Fungi</taxon>
        <taxon>Dikarya</taxon>
        <taxon>Ascomycota</taxon>
        <taxon>Pezizomycotina</taxon>
        <taxon>Eurotiomycetes</taxon>
        <taxon>Eurotiomycetidae</taxon>
        <taxon>Eurotiales</taxon>
        <taxon>Aspergillaceae</taxon>
        <taxon>Aspergillus</taxon>
        <taxon>Aspergillus subgen. Nidulantes</taxon>
    </lineage>
</organism>
<keyword evidence="2" id="KW-0472">Membrane</keyword>
<dbReference type="RefSeq" id="XP_659323.1">
    <property type="nucleotide sequence ID" value="XM_654231.1"/>
</dbReference>
<dbReference type="Proteomes" id="UP000000560">
    <property type="component" value="Chromosome VII"/>
</dbReference>
<feature type="compositionally biased region" description="Low complexity" evidence="1">
    <location>
        <begin position="357"/>
        <end position="375"/>
    </location>
</feature>
<dbReference type="HOGENOM" id="CLU_051536_1_0_1"/>
<accession>Q5BCL1</accession>
<keyword evidence="3" id="KW-0732">Signal</keyword>
<evidence type="ECO:0000256" key="3">
    <source>
        <dbReference type="SAM" id="SignalP"/>
    </source>
</evidence>
<dbReference type="InParanoid" id="Q5BCL1"/>
<keyword evidence="5" id="KW-1185">Reference proteome</keyword>
<feature type="region of interest" description="Disordered" evidence="1">
    <location>
        <begin position="347"/>
        <end position="383"/>
    </location>
</feature>
<evidence type="ECO:0000256" key="2">
    <source>
        <dbReference type="SAM" id="Phobius"/>
    </source>
</evidence>
<proteinExistence type="predicted"/>
<dbReference type="AlphaFoldDB" id="Q5BCL1"/>
<reference evidence="5" key="1">
    <citation type="journal article" date="2005" name="Nature">
        <title>Sequencing of Aspergillus nidulans and comparative analysis with A. fumigatus and A. oryzae.</title>
        <authorList>
            <person name="Galagan J.E."/>
            <person name="Calvo S.E."/>
            <person name="Cuomo C."/>
            <person name="Ma L.J."/>
            <person name="Wortman J.R."/>
            <person name="Batzoglou S."/>
            <person name="Lee S.I."/>
            <person name="Basturkmen M."/>
            <person name="Spevak C.C."/>
            <person name="Clutterbuck J."/>
            <person name="Kapitonov V."/>
            <person name="Jurka J."/>
            <person name="Scazzocchio C."/>
            <person name="Farman M."/>
            <person name="Butler J."/>
            <person name="Purcell S."/>
            <person name="Harris S."/>
            <person name="Braus G.H."/>
            <person name="Draht O."/>
            <person name="Busch S."/>
            <person name="D'Enfert C."/>
            <person name="Bouchier C."/>
            <person name="Goldman G.H."/>
            <person name="Bell-Pedersen D."/>
            <person name="Griffiths-Jones S."/>
            <person name="Doonan J.H."/>
            <person name="Yu J."/>
            <person name="Vienken K."/>
            <person name="Pain A."/>
            <person name="Freitag M."/>
            <person name="Selker E.U."/>
            <person name="Archer D.B."/>
            <person name="Penalva M.A."/>
            <person name="Oakley B.R."/>
            <person name="Momany M."/>
            <person name="Tanaka T."/>
            <person name="Kumagai T."/>
            <person name="Asai K."/>
            <person name="Machida M."/>
            <person name="Nierman W.C."/>
            <person name="Denning D.W."/>
            <person name="Caddick M."/>
            <person name="Hynes M."/>
            <person name="Paoletti M."/>
            <person name="Fischer R."/>
            <person name="Miller B."/>
            <person name="Dyer P."/>
            <person name="Sachs M.S."/>
            <person name="Osmani S.A."/>
            <person name="Birren B.W."/>
        </authorList>
    </citation>
    <scope>NUCLEOTIDE SEQUENCE [LARGE SCALE GENOMIC DNA]</scope>
    <source>
        <strain evidence="5">FGSC A4 / ATCC 38163 / CBS 112.46 / NRRL 194 / M139</strain>
    </source>
</reference>
<sequence length="383" mass="42270">MGPSGFSKRTISRWTVFGLLRLASALRTTPGSPCESACSPANATLPSEIVCFDSEYNNTEAGRKFEGCIACQLQSTFVDDASRQSDVEWGLFILTGTVNLRFAFSSCVYGYPEKVTNSSNSCPVACKDIESSVEYQLDSPSGENIETWCDTASFADNEITDCNACYNLTSDEVRPQVYLANFLESLRYNCHFETPTEEEFPITPSRIFSESLLPSSSADLISGDGDGDNSNLALIIAMPILGFVILLCILALGCFFFIRSRRKKARRLRQPAHLHARWNDTGISTPQWAMEYPAQAQGMYGPTVYSPQPHHGYAQSPGFGFGFIDKDGRSQEVGYSKVVEPVIASPSTAYSPEEKVPQAQVQPYQQQTYFQQTPPNNGKGRQE</sequence>
<evidence type="ECO:0000313" key="4">
    <source>
        <dbReference type="EMBL" id="CBF85429.1"/>
    </source>
</evidence>
<feature type="chain" id="PRO_5010201198" description="WSC domain-containing protein" evidence="3">
    <location>
        <begin position="26"/>
        <end position="383"/>
    </location>
</feature>
<dbReference type="OMA" id="DVNWGLY"/>
<evidence type="ECO:0000313" key="5">
    <source>
        <dbReference type="Proteomes" id="UP000000560"/>
    </source>
</evidence>
<evidence type="ECO:0000256" key="1">
    <source>
        <dbReference type="SAM" id="MobiDB-lite"/>
    </source>
</evidence>
<evidence type="ECO:0008006" key="6">
    <source>
        <dbReference type="Google" id="ProtNLM"/>
    </source>
</evidence>
<feature type="signal peptide" evidence="3">
    <location>
        <begin position="1"/>
        <end position="25"/>
    </location>
</feature>
<protein>
    <recommendedName>
        <fullName evidence="6">WSC domain-containing protein</fullName>
    </recommendedName>
</protein>
<dbReference type="eggNOG" id="ENOG502SSVT">
    <property type="taxonomic scope" value="Eukaryota"/>
</dbReference>
<feature type="transmembrane region" description="Helical" evidence="2">
    <location>
        <begin position="232"/>
        <end position="258"/>
    </location>
</feature>
<dbReference type="OrthoDB" id="5426678at2759"/>
<dbReference type="EMBL" id="BN001307">
    <property type="protein sequence ID" value="CBF85429.1"/>
    <property type="molecule type" value="Genomic_DNA"/>
</dbReference>
<dbReference type="GeneID" id="2875541"/>
<reference evidence="5" key="2">
    <citation type="journal article" date="2009" name="Fungal Genet. Biol.">
        <title>The 2008 update of the Aspergillus nidulans genome annotation: a community effort.</title>
        <authorList>
            <person name="Wortman J.R."/>
            <person name="Gilsenan J.M."/>
            <person name="Joardar V."/>
            <person name="Deegan J."/>
            <person name="Clutterbuck J."/>
            <person name="Andersen M.R."/>
            <person name="Archer D."/>
            <person name="Bencina M."/>
            <person name="Braus G."/>
            <person name="Coutinho P."/>
            <person name="von Dohren H."/>
            <person name="Doonan J."/>
            <person name="Driessen A.J."/>
            <person name="Durek P."/>
            <person name="Espeso E."/>
            <person name="Fekete E."/>
            <person name="Flipphi M."/>
            <person name="Estrada C.G."/>
            <person name="Geysens S."/>
            <person name="Goldman G."/>
            <person name="de Groot P.W."/>
            <person name="Hansen K."/>
            <person name="Harris S.D."/>
            <person name="Heinekamp T."/>
            <person name="Helmstaedt K."/>
            <person name="Henrissat B."/>
            <person name="Hofmann G."/>
            <person name="Homan T."/>
            <person name="Horio T."/>
            <person name="Horiuchi H."/>
            <person name="James S."/>
            <person name="Jones M."/>
            <person name="Karaffa L."/>
            <person name="Karanyi Z."/>
            <person name="Kato M."/>
            <person name="Keller N."/>
            <person name="Kelly D.E."/>
            <person name="Kiel J.A."/>
            <person name="Kim J.M."/>
            <person name="van der Klei I.J."/>
            <person name="Klis F.M."/>
            <person name="Kovalchuk A."/>
            <person name="Krasevec N."/>
            <person name="Kubicek C.P."/>
            <person name="Liu B."/>
            <person name="Maccabe A."/>
            <person name="Meyer V."/>
            <person name="Mirabito P."/>
            <person name="Miskei M."/>
            <person name="Mos M."/>
            <person name="Mullins J."/>
            <person name="Nelson D.R."/>
            <person name="Nielsen J."/>
            <person name="Oakley B.R."/>
            <person name="Osmani S.A."/>
            <person name="Pakula T."/>
            <person name="Paszewski A."/>
            <person name="Paulsen I."/>
            <person name="Pilsyk S."/>
            <person name="Pocsi I."/>
            <person name="Punt P.J."/>
            <person name="Ram A.F."/>
            <person name="Ren Q."/>
            <person name="Robellet X."/>
            <person name="Robson G."/>
            <person name="Seiboth B."/>
            <person name="van Solingen P."/>
            <person name="Specht T."/>
            <person name="Sun J."/>
            <person name="Taheri-Talesh N."/>
            <person name="Takeshita N."/>
            <person name="Ussery D."/>
            <person name="vanKuyk P.A."/>
            <person name="Visser H."/>
            <person name="van de Vondervoort P.J."/>
            <person name="de Vries R.P."/>
            <person name="Walton J."/>
            <person name="Xiang X."/>
            <person name="Xiong Y."/>
            <person name="Zeng A.P."/>
            <person name="Brandt B.W."/>
            <person name="Cornell M.J."/>
            <person name="van den Hondel C.A."/>
            <person name="Visser J."/>
            <person name="Oliver S.G."/>
            <person name="Turner G."/>
        </authorList>
    </citation>
    <scope>GENOME REANNOTATION</scope>
    <source>
        <strain evidence="5">FGSC A4 / ATCC 38163 / CBS 112.46 / NRRL 194 / M139</strain>
    </source>
</reference>
<gene>
    <name evidence="4" type="ORF">ANIA_01719</name>
</gene>